<feature type="chain" id="PRO_5022142528" evidence="1">
    <location>
        <begin position="27"/>
        <end position="151"/>
    </location>
</feature>
<dbReference type="AlphaFoldDB" id="A0A562SGR0"/>
<evidence type="ECO:0000256" key="1">
    <source>
        <dbReference type="SAM" id="SignalP"/>
    </source>
</evidence>
<sequence length="151" mass="16847">MIRKAMLTAVLLLAASTLLYSFRTTGGEGFEIYIDNKLVLQQFNQEMKQVKQIQLNAAQQELQVKYYHCGMAGKNRVLELKKAGQEVVKHWQFNNSEGKNFAITVAVKDILASQKKAGTAAVSLYYSSKEAPQGRLLATIFTADMQAAVRK</sequence>
<accession>A0A562SGR0</accession>
<proteinExistence type="predicted"/>
<organism evidence="2 3">
    <name type="scientific">Lacibacter cauensis</name>
    <dbReference type="NCBI Taxonomy" id="510947"/>
    <lineage>
        <taxon>Bacteria</taxon>
        <taxon>Pseudomonadati</taxon>
        <taxon>Bacteroidota</taxon>
        <taxon>Chitinophagia</taxon>
        <taxon>Chitinophagales</taxon>
        <taxon>Chitinophagaceae</taxon>
        <taxon>Lacibacter</taxon>
    </lineage>
</organism>
<keyword evidence="3" id="KW-1185">Reference proteome</keyword>
<feature type="signal peptide" evidence="1">
    <location>
        <begin position="1"/>
        <end position="26"/>
    </location>
</feature>
<gene>
    <name evidence="2" type="ORF">IQ13_3109</name>
</gene>
<comment type="caution">
    <text evidence="2">The sequence shown here is derived from an EMBL/GenBank/DDBJ whole genome shotgun (WGS) entry which is preliminary data.</text>
</comment>
<dbReference type="RefSeq" id="WP_144887353.1">
    <property type="nucleotide sequence ID" value="NZ_VLLE01000005.1"/>
</dbReference>
<protein>
    <submittedName>
        <fullName evidence="2">Uncharacterized protein</fullName>
    </submittedName>
</protein>
<evidence type="ECO:0000313" key="2">
    <source>
        <dbReference type="EMBL" id="TWI80432.1"/>
    </source>
</evidence>
<evidence type="ECO:0000313" key="3">
    <source>
        <dbReference type="Proteomes" id="UP000316167"/>
    </source>
</evidence>
<reference evidence="2 3" key="1">
    <citation type="journal article" date="2015" name="Stand. Genomic Sci.">
        <title>Genomic Encyclopedia of Bacterial and Archaeal Type Strains, Phase III: the genomes of soil and plant-associated and newly described type strains.</title>
        <authorList>
            <person name="Whitman W.B."/>
            <person name="Woyke T."/>
            <person name="Klenk H.P."/>
            <person name="Zhou Y."/>
            <person name="Lilburn T.G."/>
            <person name="Beck B.J."/>
            <person name="De Vos P."/>
            <person name="Vandamme P."/>
            <person name="Eisen J.A."/>
            <person name="Garrity G."/>
            <person name="Hugenholtz P."/>
            <person name="Kyrpides N.C."/>
        </authorList>
    </citation>
    <scope>NUCLEOTIDE SEQUENCE [LARGE SCALE GENOMIC DNA]</scope>
    <source>
        <strain evidence="2 3">CGMCC 1.7271</strain>
    </source>
</reference>
<dbReference type="EMBL" id="VLLE01000005">
    <property type="protein sequence ID" value="TWI80432.1"/>
    <property type="molecule type" value="Genomic_DNA"/>
</dbReference>
<dbReference type="OrthoDB" id="825403at2"/>
<name>A0A562SGR0_9BACT</name>
<dbReference type="Proteomes" id="UP000316167">
    <property type="component" value="Unassembled WGS sequence"/>
</dbReference>
<keyword evidence="1" id="KW-0732">Signal</keyword>